<dbReference type="PANTHER" id="PTHR44196:SF1">
    <property type="entry name" value="DEHYDROGENASE_REDUCTASE SDR FAMILY MEMBER 7B"/>
    <property type="match status" value="1"/>
</dbReference>
<name>A0A847SAJ1_9NEIS</name>
<dbReference type="InterPro" id="IPR036291">
    <property type="entry name" value="NAD(P)-bd_dom_sf"/>
</dbReference>
<dbReference type="GO" id="GO:0016020">
    <property type="term" value="C:membrane"/>
    <property type="evidence" value="ECO:0007669"/>
    <property type="project" value="TreeGrafter"/>
</dbReference>
<dbReference type="Proteomes" id="UP000587991">
    <property type="component" value="Unassembled WGS sequence"/>
</dbReference>
<dbReference type="Pfam" id="PF00106">
    <property type="entry name" value="adh_short"/>
    <property type="match status" value="1"/>
</dbReference>
<dbReference type="Gene3D" id="3.40.50.720">
    <property type="entry name" value="NAD(P)-binding Rossmann-like Domain"/>
    <property type="match status" value="1"/>
</dbReference>
<dbReference type="AlphaFoldDB" id="A0A847SAJ1"/>
<accession>A0A847SAJ1</accession>
<comment type="similarity">
    <text evidence="1">Belongs to the short-chain dehydrogenases/reductases (SDR) family.</text>
</comment>
<evidence type="ECO:0000313" key="4">
    <source>
        <dbReference type="Proteomes" id="UP000587991"/>
    </source>
</evidence>
<sequence length="258" mass="28517">MLLTPPNPPIRDWRSQRVWVIGASSGIGAALARALLARGAEVILSARRETALQQVAGGAPRSLILPLDVRDPQSWQQAWYRLQPQVPDLLVFCAADYRPQRCWELHHEQVRHTLETNLSSVYYALETVLPAMMARRSGGIALVASVAGCLGLPGASVYGPGKAALINLAELLHVELHDHGLGVYLINPGFVATRLTAQNTFAMPALLSPEAAAQRMLAGLERGQFEIHFPKRFTLWIKLIALLPYRLRLPLLRHLIRT</sequence>
<gene>
    <name evidence="3" type="ORF">HF682_04170</name>
</gene>
<proteinExistence type="inferred from homology"/>
<keyword evidence="4" id="KW-1185">Reference proteome</keyword>
<dbReference type="GO" id="GO:0016491">
    <property type="term" value="F:oxidoreductase activity"/>
    <property type="evidence" value="ECO:0007669"/>
    <property type="project" value="UniProtKB-KW"/>
</dbReference>
<evidence type="ECO:0000256" key="2">
    <source>
        <dbReference type="ARBA" id="ARBA00023002"/>
    </source>
</evidence>
<dbReference type="InterPro" id="IPR002347">
    <property type="entry name" value="SDR_fam"/>
</dbReference>
<evidence type="ECO:0000313" key="3">
    <source>
        <dbReference type="EMBL" id="NLR74349.1"/>
    </source>
</evidence>
<dbReference type="RefSeq" id="WP_168875970.1">
    <property type="nucleotide sequence ID" value="NZ_JABAIM010000001.1"/>
</dbReference>
<dbReference type="PRINTS" id="PR00081">
    <property type="entry name" value="GDHRDH"/>
</dbReference>
<dbReference type="SUPFAM" id="SSF51735">
    <property type="entry name" value="NAD(P)-binding Rossmann-fold domains"/>
    <property type="match status" value="1"/>
</dbReference>
<keyword evidence="2" id="KW-0560">Oxidoreductase</keyword>
<organism evidence="3 4">
    <name type="scientific">Leeia aquatica</name>
    <dbReference type="NCBI Taxonomy" id="2725557"/>
    <lineage>
        <taxon>Bacteria</taxon>
        <taxon>Pseudomonadati</taxon>
        <taxon>Pseudomonadota</taxon>
        <taxon>Betaproteobacteria</taxon>
        <taxon>Neisseriales</taxon>
        <taxon>Leeiaceae</taxon>
        <taxon>Leeia</taxon>
    </lineage>
</organism>
<dbReference type="PANTHER" id="PTHR44196">
    <property type="entry name" value="DEHYDROGENASE/REDUCTASE SDR FAMILY MEMBER 7B"/>
    <property type="match status" value="1"/>
</dbReference>
<evidence type="ECO:0000256" key="1">
    <source>
        <dbReference type="ARBA" id="ARBA00006484"/>
    </source>
</evidence>
<comment type="caution">
    <text evidence="3">The sequence shown here is derived from an EMBL/GenBank/DDBJ whole genome shotgun (WGS) entry which is preliminary data.</text>
</comment>
<reference evidence="3 4" key="1">
    <citation type="submission" date="2020-04" db="EMBL/GenBank/DDBJ databases">
        <title>Draft genome of Leeia sp. IMCC25680.</title>
        <authorList>
            <person name="Song J."/>
            <person name="Cho J.-C."/>
        </authorList>
    </citation>
    <scope>NUCLEOTIDE SEQUENCE [LARGE SCALE GENOMIC DNA]</scope>
    <source>
        <strain evidence="3 4">IMCC25680</strain>
    </source>
</reference>
<protein>
    <submittedName>
        <fullName evidence="3">SDR family NAD(P)-dependent oxidoreductase</fullName>
    </submittedName>
</protein>
<dbReference type="EMBL" id="JABAIM010000001">
    <property type="protein sequence ID" value="NLR74349.1"/>
    <property type="molecule type" value="Genomic_DNA"/>
</dbReference>